<dbReference type="Pfam" id="PF02687">
    <property type="entry name" value="FtsX"/>
    <property type="match status" value="2"/>
</dbReference>
<feature type="transmembrane region" description="Helical" evidence="6">
    <location>
        <begin position="41"/>
        <end position="64"/>
    </location>
</feature>
<dbReference type="PANTHER" id="PTHR32522">
    <property type="match status" value="1"/>
</dbReference>
<name>A0A8S1LZH3_PARPR</name>
<evidence type="ECO:0000313" key="8">
    <source>
        <dbReference type="EMBL" id="CAD8072639.1"/>
    </source>
</evidence>
<gene>
    <name evidence="8" type="ORF">PPRIM_AZ9-3.1.T0490229</name>
</gene>
<feature type="transmembrane region" description="Helical" evidence="6">
    <location>
        <begin position="479"/>
        <end position="498"/>
    </location>
</feature>
<feature type="transmembrane region" description="Helical" evidence="6">
    <location>
        <begin position="600"/>
        <end position="623"/>
    </location>
</feature>
<evidence type="ECO:0000259" key="7">
    <source>
        <dbReference type="Pfam" id="PF02687"/>
    </source>
</evidence>
<accession>A0A8S1LZH3</accession>
<keyword evidence="9" id="KW-1185">Reference proteome</keyword>
<dbReference type="InterPro" id="IPR003838">
    <property type="entry name" value="ABC3_permease_C"/>
</dbReference>
<comment type="subcellular location">
    <subcellularLocation>
        <location evidence="1">Cell membrane</location>
        <topology evidence="1">Multi-pass membrane protein</topology>
    </subcellularLocation>
</comment>
<proteinExistence type="predicted"/>
<dbReference type="AlphaFoldDB" id="A0A8S1LZH3"/>
<evidence type="ECO:0000256" key="4">
    <source>
        <dbReference type="ARBA" id="ARBA00022989"/>
    </source>
</evidence>
<dbReference type="EMBL" id="CAJJDM010000049">
    <property type="protein sequence ID" value="CAD8072639.1"/>
    <property type="molecule type" value="Genomic_DNA"/>
</dbReference>
<feature type="domain" description="ABC3 transporter permease C-terminal" evidence="7">
    <location>
        <begin position="426"/>
        <end position="545"/>
    </location>
</feature>
<sequence length="1070" mass="121020">MQPQTIQRKDSMVPQGTSMSICSSLLFMIGQSWYELKRRPCGYCVSFFSVLIVVAASAVSQSIIDRAPLIFLKSAEGPAGQSDIVLIANPNYLSEEHEKSPQYLMSIYSNTARQQGNLIVDFLNFTRVKEVLGPERANQASPRIEQQVNFTYLQKTGDCENSVNKAQQLLSKRQEFGSEAHFNDLRDGQQLGQKCGGSQPHPTAKFVAIDSKKEEEIGLGWEYPFDELKETEVIMSRKLAETYRLKVGDYMLIYGEFYDFYGSYYIENYFEQQGRQFNLTNYNDTFLNLEFGELKKATQRFYLYQVKGLLDSTYGKFPDGDADKLIIVEHKYFFNNLAYWSWDKPFLKAMYTANPENFVDEIRINIPDRFNIYMDSNYENIQGKITKYASNIRRDLGVYPCNMDLPVLQQLYDSRFGQLFLGIILNMIIVILFLLSVLLLYTLLLISVETKTYDLGVLRVLGFNKLGVVFIVLTQALSYVLPAMVAGIILSIPFLLYASSALKASIGVEIEATPTTNAVFMSLGLGLLIPLLSSYVPIKEALSKQLSFALDINRSKSTAVKIEVDLEGKSLPWGRIQFAAIASLFGICVYYFLPLALLSFNIGLLLSIFFFILCGMLLGLVIFAFNIQYLAERFTVYLFLFWASSAKKTMVLKNLAAHRIKNRRTALMYALSIAFVIFIFVGMSVQIENQATLTLQQHGCKLEITGSNGYLSPFEFENIISELGSNITSFAWVTDSLDSYMQKLGFSTAYMTHLGQVYQLRPKIVGVSHTLFDMGYNQFLKIEDQINSKLNPVEQLYTSRGSQSAMIGTSYADQLNIKIDIDSTFLLIVYNNTFSQYHQMRASSIITSAPALKFSSLPSVQEQNVVVSLPTFRRLCGNLIDAVENYPMKRLLISVSNSGNIDTVYGYFKKYIDAKGISARIWDYRDYETSIKQSQKLIQIIFSFLTGVVMVLSFFSLMTSMSANMLEQVKEISVLRAIGNTKMSITIVYIMEAFTLVFSSSFIGLMVGFVIGQSMALQQTLFTQLPLIFVFPWQMLIIIIIIAMIAAIISVVTPSLQILSKEIAQIMRMI</sequence>
<feature type="transmembrane region" description="Helical" evidence="6">
    <location>
        <begin position="629"/>
        <end position="646"/>
    </location>
</feature>
<dbReference type="PANTHER" id="PTHR32522:SF3">
    <property type="entry name" value="ABC3 TRANSPORTER PERMEASE PROTEIN DOMAIN-CONTAINING PROTEIN"/>
    <property type="match status" value="1"/>
</dbReference>
<reference evidence="8" key="1">
    <citation type="submission" date="2021-01" db="EMBL/GenBank/DDBJ databases">
        <authorList>
            <consortium name="Genoscope - CEA"/>
            <person name="William W."/>
        </authorList>
    </citation>
    <scope>NUCLEOTIDE SEQUENCE</scope>
</reference>
<feature type="transmembrane region" description="Helical" evidence="6">
    <location>
        <begin position="940"/>
        <end position="966"/>
    </location>
</feature>
<comment type="caution">
    <text evidence="8">The sequence shown here is derived from an EMBL/GenBank/DDBJ whole genome shotgun (WGS) entry which is preliminary data.</text>
</comment>
<feature type="transmembrane region" description="Helical" evidence="6">
    <location>
        <begin position="419"/>
        <end position="444"/>
    </location>
</feature>
<feature type="transmembrane region" description="Helical" evidence="6">
    <location>
        <begin position="987"/>
        <end position="1011"/>
    </location>
</feature>
<feature type="transmembrane region" description="Helical" evidence="6">
    <location>
        <begin position="456"/>
        <end position="473"/>
    </location>
</feature>
<keyword evidence="4 6" id="KW-1133">Transmembrane helix</keyword>
<evidence type="ECO:0000256" key="6">
    <source>
        <dbReference type="SAM" id="Phobius"/>
    </source>
</evidence>
<feature type="transmembrane region" description="Helical" evidence="6">
    <location>
        <begin position="576"/>
        <end position="593"/>
    </location>
</feature>
<feature type="transmembrane region" description="Helical" evidence="6">
    <location>
        <begin position="1031"/>
        <end position="1059"/>
    </location>
</feature>
<dbReference type="GO" id="GO:0005886">
    <property type="term" value="C:plasma membrane"/>
    <property type="evidence" value="ECO:0007669"/>
    <property type="project" value="UniProtKB-SubCell"/>
</dbReference>
<feature type="transmembrane region" description="Helical" evidence="6">
    <location>
        <begin position="518"/>
        <end position="538"/>
    </location>
</feature>
<evidence type="ECO:0000256" key="1">
    <source>
        <dbReference type="ARBA" id="ARBA00004651"/>
    </source>
</evidence>
<organism evidence="8 9">
    <name type="scientific">Paramecium primaurelia</name>
    <dbReference type="NCBI Taxonomy" id="5886"/>
    <lineage>
        <taxon>Eukaryota</taxon>
        <taxon>Sar</taxon>
        <taxon>Alveolata</taxon>
        <taxon>Ciliophora</taxon>
        <taxon>Intramacronucleata</taxon>
        <taxon>Oligohymenophorea</taxon>
        <taxon>Peniculida</taxon>
        <taxon>Parameciidae</taxon>
        <taxon>Paramecium</taxon>
    </lineage>
</organism>
<dbReference type="Proteomes" id="UP000688137">
    <property type="component" value="Unassembled WGS sequence"/>
</dbReference>
<feature type="transmembrane region" description="Helical" evidence="6">
    <location>
        <begin position="666"/>
        <end position="687"/>
    </location>
</feature>
<evidence type="ECO:0000256" key="3">
    <source>
        <dbReference type="ARBA" id="ARBA00022692"/>
    </source>
</evidence>
<keyword evidence="3 6" id="KW-0812">Transmembrane</keyword>
<keyword evidence="5 6" id="KW-0472">Membrane</keyword>
<keyword evidence="2" id="KW-1003">Cell membrane</keyword>
<dbReference type="OMA" id="GYWIVRA"/>
<protein>
    <recommendedName>
        <fullName evidence="7">ABC3 transporter permease C-terminal domain-containing protein</fullName>
    </recommendedName>
</protein>
<evidence type="ECO:0000256" key="2">
    <source>
        <dbReference type="ARBA" id="ARBA00022475"/>
    </source>
</evidence>
<evidence type="ECO:0000256" key="5">
    <source>
        <dbReference type="ARBA" id="ARBA00023136"/>
    </source>
</evidence>
<evidence type="ECO:0000313" key="9">
    <source>
        <dbReference type="Proteomes" id="UP000688137"/>
    </source>
</evidence>
<feature type="domain" description="ABC3 transporter permease C-terminal" evidence="7">
    <location>
        <begin position="944"/>
        <end position="1062"/>
    </location>
</feature>